<feature type="DNA-binding region" description="H-T-H motif" evidence="5">
    <location>
        <begin position="55"/>
        <end position="74"/>
    </location>
</feature>
<dbReference type="PROSITE" id="PS50977">
    <property type="entry name" value="HTH_TETR_2"/>
    <property type="match status" value="1"/>
</dbReference>
<dbReference type="PRINTS" id="PR00400">
    <property type="entry name" value="TETREPRESSOR"/>
</dbReference>
<keyword evidence="4" id="KW-0804">Transcription</keyword>
<gene>
    <name evidence="7" type="ORF">GA0070563_105286</name>
</gene>
<dbReference type="PANTHER" id="PTHR30055:SF151">
    <property type="entry name" value="TRANSCRIPTIONAL REGULATORY PROTEIN"/>
    <property type="match status" value="1"/>
</dbReference>
<dbReference type="EMBL" id="FMCT01000005">
    <property type="protein sequence ID" value="SCF14222.1"/>
    <property type="molecule type" value="Genomic_DNA"/>
</dbReference>
<evidence type="ECO:0000256" key="4">
    <source>
        <dbReference type="ARBA" id="ARBA00023163"/>
    </source>
</evidence>
<keyword evidence="2" id="KW-0805">Transcription regulation</keyword>
<dbReference type="GO" id="GO:0046677">
    <property type="term" value="P:response to antibiotic"/>
    <property type="evidence" value="ECO:0007669"/>
    <property type="project" value="InterPro"/>
</dbReference>
<dbReference type="PRINTS" id="PR00455">
    <property type="entry name" value="HTHTETR"/>
</dbReference>
<dbReference type="GO" id="GO:0003700">
    <property type="term" value="F:DNA-binding transcription factor activity"/>
    <property type="evidence" value="ECO:0007669"/>
    <property type="project" value="TreeGrafter"/>
</dbReference>
<proteinExistence type="predicted"/>
<reference evidence="8" key="1">
    <citation type="submission" date="2016-06" db="EMBL/GenBank/DDBJ databases">
        <authorList>
            <person name="Varghese N."/>
            <person name="Submissions Spin"/>
        </authorList>
    </citation>
    <scope>NUCLEOTIDE SEQUENCE [LARGE SCALE GENOMIC DNA]</scope>
    <source>
        <strain evidence="8">DSM 43168</strain>
    </source>
</reference>
<evidence type="ECO:0000256" key="5">
    <source>
        <dbReference type="PROSITE-ProRule" id="PRU00335"/>
    </source>
</evidence>
<dbReference type="PANTHER" id="PTHR30055">
    <property type="entry name" value="HTH-TYPE TRANSCRIPTIONAL REGULATOR RUTR"/>
    <property type="match status" value="1"/>
</dbReference>
<dbReference type="InterPro" id="IPR050109">
    <property type="entry name" value="HTH-type_TetR-like_transc_reg"/>
</dbReference>
<accession>A0A1C4Y0I6</accession>
<dbReference type="Gene3D" id="1.10.357.10">
    <property type="entry name" value="Tetracycline Repressor, domain 2"/>
    <property type="match status" value="1"/>
</dbReference>
<evidence type="ECO:0000313" key="8">
    <source>
        <dbReference type="Proteomes" id="UP000183585"/>
    </source>
</evidence>
<keyword evidence="3 5" id="KW-0238">DNA-binding</keyword>
<dbReference type="Pfam" id="PF00440">
    <property type="entry name" value="TetR_N"/>
    <property type="match status" value="1"/>
</dbReference>
<dbReference type="InterPro" id="IPR036271">
    <property type="entry name" value="Tet_transcr_reg_TetR-rel_C_sf"/>
</dbReference>
<dbReference type="InterPro" id="IPR023772">
    <property type="entry name" value="DNA-bd_HTH_TetR-type_CS"/>
</dbReference>
<dbReference type="Pfam" id="PF02909">
    <property type="entry name" value="TetR_C_1"/>
    <property type="match status" value="1"/>
</dbReference>
<dbReference type="InterPro" id="IPR004111">
    <property type="entry name" value="Repressor_TetR_C"/>
</dbReference>
<evidence type="ECO:0000256" key="3">
    <source>
        <dbReference type="ARBA" id="ARBA00023125"/>
    </source>
</evidence>
<dbReference type="GO" id="GO:0045892">
    <property type="term" value="P:negative regulation of DNA-templated transcription"/>
    <property type="evidence" value="ECO:0007669"/>
    <property type="project" value="InterPro"/>
</dbReference>
<evidence type="ECO:0000313" key="7">
    <source>
        <dbReference type="EMBL" id="SCF14222.1"/>
    </source>
</evidence>
<dbReference type="GO" id="GO:0000976">
    <property type="term" value="F:transcription cis-regulatory region binding"/>
    <property type="evidence" value="ECO:0007669"/>
    <property type="project" value="TreeGrafter"/>
</dbReference>
<dbReference type="InterPro" id="IPR003012">
    <property type="entry name" value="Tet_transcr_reg_TetR"/>
</dbReference>
<dbReference type="AlphaFoldDB" id="A0A1C4Y0I6"/>
<name>A0A1C4Y0I6_9ACTN</name>
<organism evidence="7 8">
    <name type="scientific">Micromonospora carbonacea</name>
    <dbReference type="NCBI Taxonomy" id="47853"/>
    <lineage>
        <taxon>Bacteria</taxon>
        <taxon>Bacillati</taxon>
        <taxon>Actinomycetota</taxon>
        <taxon>Actinomycetes</taxon>
        <taxon>Micromonosporales</taxon>
        <taxon>Micromonosporaceae</taxon>
        <taxon>Micromonospora</taxon>
    </lineage>
</organism>
<dbReference type="RefSeq" id="WP_074474750.1">
    <property type="nucleotide sequence ID" value="NZ_FMCT01000005.1"/>
</dbReference>
<evidence type="ECO:0000259" key="6">
    <source>
        <dbReference type="PROSITE" id="PS50977"/>
    </source>
</evidence>
<dbReference type="STRING" id="47853.TK50_23025"/>
<dbReference type="InterPro" id="IPR009057">
    <property type="entry name" value="Homeodomain-like_sf"/>
</dbReference>
<keyword evidence="1" id="KW-0678">Repressor</keyword>
<evidence type="ECO:0000256" key="1">
    <source>
        <dbReference type="ARBA" id="ARBA00022491"/>
    </source>
</evidence>
<protein>
    <submittedName>
        <fullName evidence="7">Transcriptional regulator, TetR family</fullName>
    </submittedName>
</protein>
<dbReference type="Proteomes" id="UP000183585">
    <property type="component" value="Unassembled WGS sequence"/>
</dbReference>
<keyword evidence="8" id="KW-1185">Reference proteome</keyword>
<feature type="domain" description="HTH tetR-type" evidence="6">
    <location>
        <begin position="32"/>
        <end position="92"/>
    </location>
</feature>
<dbReference type="SUPFAM" id="SSF48498">
    <property type="entry name" value="Tetracyclin repressor-like, C-terminal domain"/>
    <property type="match status" value="1"/>
</dbReference>
<dbReference type="InterPro" id="IPR001647">
    <property type="entry name" value="HTH_TetR"/>
</dbReference>
<dbReference type="SUPFAM" id="SSF46689">
    <property type="entry name" value="Homeodomain-like"/>
    <property type="match status" value="1"/>
</dbReference>
<dbReference type="PROSITE" id="PS01081">
    <property type="entry name" value="HTH_TETR_1"/>
    <property type="match status" value="1"/>
</dbReference>
<sequence length="247" mass="26673">MTTTEPGGRPGSRTSPPVWLRAEPARARRKPPLTLDRIVGAAVTLLDADGIEGLTMRRLAQRLDVTATALYWHVKTKDDVLDLAVDGVFGDVPVPEVTDDWRQDVRVLVRAWRATMLRHPWAPGLIGRPMLGPNVLARTEFLQAALVRGGCGGLRLAVATRMLADYVIGASLTEATWRQHADPGARAAAREHVAASADTYPTLHASGHLDDTRWDDDLLFEEGLDGILRAAARAGASDRRGRAGASG</sequence>
<evidence type="ECO:0000256" key="2">
    <source>
        <dbReference type="ARBA" id="ARBA00023015"/>
    </source>
</evidence>